<feature type="domain" description="Ig-like" evidence="2">
    <location>
        <begin position="131"/>
        <end position="196"/>
    </location>
</feature>
<evidence type="ECO:0000313" key="3">
    <source>
        <dbReference type="EMBL" id="KAL2082553.1"/>
    </source>
</evidence>
<proteinExistence type="predicted"/>
<keyword evidence="1" id="KW-0732">Signal</keyword>
<gene>
    <name evidence="3" type="ORF">ACEWY4_022371</name>
</gene>
<dbReference type="PROSITE" id="PS50835">
    <property type="entry name" value="IG_LIKE"/>
    <property type="match status" value="1"/>
</dbReference>
<dbReference type="AlphaFoldDB" id="A0ABD1J5U8"/>
<keyword evidence="4" id="KW-1185">Reference proteome</keyword>
<organism evidence="3 4">
    <name type="scientific">Coilia grayii</name>
    <name type="common">Gray's grenadier anchovy</name>
    <dbReference type="NCBI Taxonomy" id="363190"/>
    <lineage>
        <taxon>Eukaryota</taxon>
        <taxon>Metazoa</taxon>
        <taxon>Chordata</taxon>
        <taxon>Craniata</taxon>
        <taxon>Vertebrata</taxon>
        <taxon>Euteleostomi</taxon>
        <taxon>Actinopterygii</taxon>
        <taxon>Neopterygii</taxon>
        <taxon>Teleostei</taxon>
        <taxon>Clupei</taxon>
        <taxon>Clupeiformes</taxon>
        <taxon>Clupeoidei</taxon>
        <taxon>Engraulidae</taxon>
        <taxon>Coilinae</taxon>
        <taxon>Coilia</taxon>
    </lineage>
</organism>
<name>A0ABD1J5U8_9TELE</name>
<dbReference type="EMBL" id="JBHFQA010000019">
    <property type="protein sequence ID" value="KAL2082553.1"/>
    <property type="molecule type" value="Genomic_DNA"/>
</dbReference>
<protein>
    <recommendedName>
        <fullName evidence="2">Ig-like domain-containing protein</fullName>
    </recommendedName>
</protein>
<dbReference type="Proteomes" id="UP001591681">
    <property type="component" value="Unassembled WGS sequence"/>
</dbReference>
<dbReference type="InterPro" id="IPR036179">
    <property type="entry name" value="Ig-like_dom_sf"/>
</dbReference>
<feature type="signal peptide" evidence="1">
    <location>
        <begin position="1"/>
        <end position="20"/>
    </location>
</feature>
<feature type="chain" id="PRO_5044884561" description="Ig-like domain-containing protein" evidence="1">
    <location>
        <begin position="21"/>
        <end position="230"/>
    </location>
</feature>
<evidence type="ECO:0000259" key="2">
    <source>
        <dbReference type="PROSITE" id="PS50835"/>
    </source>
</evidence>
<comment type="caution">
    <text evidence="3">The sequence shown here is derived from an EMBL/GenBank/DDBJ whole genome shotgun (WGS) entry which is preliminary data.</text>
</comment>
<dbReference type="Gene3D" id="2.60.40.10">
    <property type="entry name" value="Immunoglobulins"/>
    <property type="match status" value="2"/>
</dbReference>
<dbReference type="InterPro" id="IPR013783">
    <property type="entry name" value="Ig-like_fold"/>
</dbReference>
<accession>A0ABD1J5U8</accession>
<dbReference type="SUPFAM" id="SSF48726">
    <property type="entry name" value="Immunoglobulin"/>
    <property type="match status" value="2"/>
</dbReference>
<sequence>MNLNWMPCLLLALCAQKLQGLSVEFGRPLPFRVALGRKLVLQSIIKKLPREHILMVTWEHYGDKGARRLATIPGKIQDPRVSTEDGGTTLRLSDIQESDFGRYIISVTGLDGTQSSAYKDVRKSDKPPEASVVLLCDVSPEGAQWDSPVVTWLVDGVEVTNQTGHTSEGGRKLHLQELKGRNYTCISNSSLGTSVALFIIPDSAVSGNPCAVCVCSSNIIVALLAVLCWQ</sequence>
<reference evidence="3 4" key="1">
    <citation type="submission" date="2024-09" db="EMBL/GenBank/DDBJ databases">
        <title>A chromosome-level genome assembly of Gray's grenadier anchovy, Coilia grayii.</title>
        <authorList>
            <person name="Fu Z."/>
        </authorList>
    </citation>
    <scope>NUCLEOTIDE SEQUENCE [LARGE SCALE GENOMIC DNA]</scope>
    <source>
        <strain evidence="3">G4</strain>
        <tissue evidence="3">Muscle</tissue>
    </source>
</reference>
<evidence type="ECO:0000256" key="1">
    <source>
        <dbReference type="SAM" id="SignalP"/>
    </source>
</evidence>
<dbReference type="InterPro" id="IPR007110">
    <property type="entry name" value="Ig-like_dom"/>
</dbReference>
<evidence type="ECO:0000313" key="4">
    <source>
        <dbReference type="Proteomes" id="UP001591681"/>
    </source>
</evidence>